<feature type="region of interest" description="Disordered" evidence="1">
    <location>
        <begin position="129"/>
        <end position="152"/>
    </location>
</feature>
<sequence length="195" mass="20985">MRVAALQRYAGRPRLGGLVPASFGSGRFFAVVVFGWDDSEFAHVRESECSFRCSLGEPVPTAPDRAATTLDKSWFTERPNHGLLAFVLSAQKRPKLGDPVVTHRCRLPCGPSSFVRHCPLSYRATRHMARTRKASRPRGGIAERDGCDARGKSGDVSHKFTHAFRAAAATTSTAQNPRTHSGSFSSAGLCGAGVA</sequence>
<feature type="compositionally biased region" description="Basic and acidic residues" evidence="1">
    <location>
        <begin position="141"/>
        <end position="152"/>
    </location>
</feature>
<dbReference type="AlphaFoldDB" id="A0A6J5CFQ5"/>
<reference evidence="2 3" key="1">
    <citation type="submission" date="2020-04" db="EMBL/GenBank/DDBJ databases">
        <authorList>
            <person name="De Canck E."/>
        </authorList>
    </citation>
    <scope>NUCLEOTIDE SEQUENCE [LARGE SCALE GENOMIC DNA]</scope>
    <source>
        <strain evidence="2 3">LMG 27174</strain>
    </source>
</reference>
<name>A0A6J5CFQ5_9BURK</name>
<dbReference type="EMBL" id="CADIJZ010000030">
    <property type="protein sequence ID" value="CAB3733832.1"/>
    <property type="molecule type" value="Genomic_DNA"/>
</dbReference>
<evidence type="ECO:0000256" key="1">
    <source>
        <dbReference type="SAM" id="MobiDB-lite"/>
    </source>
</evidence>
<dbReference type="Proteomes" id="UP000494205">
    <property type="component" value="Unassembled WGS sequence"/>
</dbReference>
<evidence type="ECO:0000313" key="3">
    <source>
        <dbReference type="Proteomes" id="UP000494205"/>
    </source>
</evidence>
<evidence type="ECO:0000313" key="2">
    <source>
        <dbReference type="EMBL" id="CAB3733832.1"/>
    </source>
</evidence>
<proteinExistence type="predicted"/>
<accession>A0A6J5CFQ5</accession>
<organism evidence="2 3">
    <name type="scientific">Paraburkholderia rhynchosiae</name>
    <dbReference type="NCBI Taxonomy" id="487049"/>
    <lineage>
        <taxon>Bacteria</taxon>
        <taxon>Pseudomonadati</taxon>
        <taxon>Pseudomonadota</taxon>
        <taxon>Betaproteobacteria</taxon>
        <taxon>Burkholderiales</taxon>
        <taxon>Burkholderiaceae</taxon>
        <taxon>Paraburkholderia</taxon>
    </lineage>
</organism>
<gene>
    <name evidence="2" type="ORF">LMG27174_06059</name>
</gene>
<protein>
    <submittedName>
        <fullName evidence="2">Uncharacterized protein</fullName>
    </submittedName>
</protein>